<protein>
    <submittedName>
        <fullName evidence="1">Uncharacterized protein</fullName>
    </submittedName>
</protein>
<sequence length="76" mass="8698">MLQILGTYLTDGVDRRYAQFSLAEVLRILLLIKYDQLTSYLILSALHEIQMIVIKIGQNAELSQLEGFWNGDDILV</sequence>
<dbReference type="Proteomes" id="UP001202328">
    <property type="component" value="Unassembled WGS sequence"/>
</dbReference>
<proteinExistence type="predicted"/>
<name>A0AAD4RZ06_9MAGN</name>
<evidence type="ECO:0000313" key="1">
    <source>
        <dbReference type="EMBL" id="KAI3847091.1"/>
    </source>
</evidence>
<gene>
    <name evidence="1" type="ORF">MKW98_015446</name>
</gene>
<evidence type="ECO:0000313" key="2">
    <source>
        <dbReference type="Proteomes" id="UP001202328"/>
    </source>
</evidence>
<comment type="caution">
    <text evidence="1">The sequence shown here is derived from an EMBL/GenBank/DDBJ whole genome shotgun (WGS) entry which is preliminary data.</text>
</comment>
<keyword evidence="2" id="KW-1185">Reference proteome</keyword>
<dbReference type="EMBL" id="JAJJMB010016464">
    <property type="protein sequence ID" value="KAI3847091.1"/>
    <property type="molecule type" value="Genomic_DNA"/>
</dbReference>
<organism evidence="1 2">
    <name type="scientific">Papaver atlanticum</name>
    <dbReference type="NCBI Taxonomy" id="357466"/>
    <lineage>
        <taxon>Eukaryota</taxon>
        <taxon>Viridiplantae</taxon>
        <taxon>Streptophyta</taxon>
        <taxon>Embryophyta</taxon>
        <taxon>Tracheophyta</taxon>
        <taxon>Spermatophyta</taxon>
        <taxon>Magnoliopsida</taxon>
        <taxon>Ranunculales</taxon>
        <taxon>Papaveraceae</taxon>
        <taxon>Papaveroideae</taxon>
        <taxon>Papaver</taxon>
    </lineage>
</organism>
<dbReference type="AlphaFoldDB" id="A0AAD4RZ06"/>
<accession>A0AAD4RZ06</accession>
<reference evidence="1" key="1">
    <citation type="submission" date="2022-04" db="EMBL/GenBank/DDBJ databases">
        <title>A functionally conserved STORR gene fusion in Papaver species that diverged 16.8 million years ago.</title>
        <authorList>
            <person name="Catania T."/>
        </authorList>
    </citation>
    <scope>NUCLEOTIDE SEQUENCE</scope>
    <source>
        <strain evidence="1">S-188037</strain>
    </source>
</reference>